<feature type="region of interest" description="Disordered" evidence="1">
    <location>
        <begin position="889"/>
        <end position="909"/>
    </location>
</feature>
<organism evidence="4 5">
    <name type="scientific">Paenibacillus allorhizosphaerae</name>
    <dbReference type="NCBI Taxonomy" id="2849866"/>
    <lineage>
        <taxon>Bacteria</taxon>
        <taxon>Bacillati</taxon>
        <taxon>Bacillota</taxon>
        <taxon>Bacilli</taxon>
        <taxon>Bacillales</taxon>
        <taxon>Paenibacillaceae</taxon>
        <taxon>Paenibacillus</taxon>
    </lineage>
</organism>
<reference evidence="4 5" key="1">
    <citation type="submission" date="2021-06" db="EMBL/GenBank/DDBJ databases">
        <authorList>
            <person name="Criscuolo A."/>
        </authorList>
    </citation>
    <scope>NUCLEOTIDE SEQUENCE [LARGE SCALE GENOMIC DNA]</scope>
    <source>
        <strain evidence="5">CIP 111802</strain>
    </source>
</reference>
<dbReference type="Proteomes" id="UP000730618">
    <property type="component" value="Unassembled WGS sequence"/>
</dbReference>
<sequence>MRKCSAAFAILLLVVLMLAKSQAVQAANGAPQLGGTKDDVMWALGSGNNVATLSSATFKKGDVMQVNIFFDQSVYVMKAAIRFKLQDGDTDNNNNPYISVPCDSPNHNQTMTCKLTVDENTPSGKLLGGNLEGVVWDPETDIRNYINGGPGDLQAYAIDGWLGTLVTYQSNVVVDGSGPYVTQITSVSGDGAYKAGDLIDLAFLFNETIVWRDGAVHPPAVTLNSGRSGIDYVGSEQVGAQTKLKYRYSVNAGENAVKLDVLQLTDTGGWMMDAVGNSAPTNLLVKANALSAARNIRIDTAAPAITFGTNAGQSCPPPDPNPLFPGTSRGHVKIDASDGTGVGVSQIFYQWSTAQTGVIWIGSEPTLPAGGYNCVPTDAAMNGSYYFHAKAVDQLGNEATSHTGPLTVDNTPPSVTLSAESGAARRKHDVTVQVTDSLSAVAFPFTYRWINTDNGRETAGSSYTGNAIVTAPDEEGTYELEVTAGDTAGQWLTKKSAGRYIADKTPPTAEFHSAGNQTAAKAHQVTVTLTDAKGILGPASYAWSDRVDVQPADGSGWTQFYDGLGAPLTTFTSGTIGTPPNANDTWYLWLKVSDNPGAPSEERNMGYIVDTDGFLLDNTPPSGSFTIAGTGANYVKSVEAGFNASADVTAIKYAVTTSPTTDGNDADWTQATRQDKITLSSLTGTYYIHAKLYDAAGNSVLISSGAFLLDNAGPRGSAAAARTYTNQLRIDVVLDAVDRVDSEPESMAFRIDGGSWSGWVPYERSYNVSLTQPTEGNHTVAVKFADALGNESAEYSDTVMYDVTPPTATVSYSTTAWTNQLVTATIVPADNYTPAGQIEVTSAGAAGMSYVFQNNGEYVFTFRDLAGNTASVAAQTGNIDRQAPLIVLSASGNPKPGRSAMSRVTVTDDNTPPQDIRLFAKWMTDAVHAPADWMPVSADGTVETHEGDGNRYLWVKAVDAAGNEAVKTSSTFLLDNTPPVGTIVYSTTLRTAGPVTATLSIQDASGTTVTNPQDGSKQYTFTDNGSFTFQFEDEAGNKGTAVATVSNIDKSVPSAVVAMDPPFWTNQPMTVTVEVPGAPPRQLANFVITGEAKLVSCDTLERGTVTSAVYCGSIAGGTVTGSVYGSSVTGSVYGGSTVTGSVYSTTVTKAVFRFATNGELAYTVRDMETGLEYQANALIHQIDTKPPTGKLVYSKSGWTNEDVLVTVMFDSEDGQSPPSVTNNNGSRTYTFTDNGSFTFKLRDAAGNEGELTATVDFIDKTPPHPVVTYSENGWTARDVVASVAFDNEPGTVTLTNNNGSNRYTFSQNGEFTFTFRDAAGNTGQATVRVDTIDRDAPTGKLTYSSTGWTNQDVTVELSTEDPSGAPVQVINNGGSSRYTFTENGQFTFQFQDAAGNRGEMTAVVNRIDKQPPTANIAYSTTQPTSGRVRATLLANESVTVLNNNGETVYDFDQNGEFTFQLRDRAGNVASVTASVGNIDRKPPIPSLTYSTLEPTKDRVVVTVNADEPFVVLNNARNKQYVFETNGRFTFVVQDLAGNTAEIEAAVSNIDKSKPNVTLEYSESKMTSSDVTVTIQSDKPLTILNNGGSDKVVFRQNGIQWIEAKDALGNELTIKTEVTNIDRDKPDIRFLRGDLLLVPLGGQIEPLADVEAVDAVEGNVSAQLAVQHNINRDVAGDYTVTYSVTDAAGNTATVERKAKVVEASRLMLYVNSAGPNPDEVIVVGDTISLELFGMQGEVEAKWATGKLNKGAFKTIDTLVEGGRLTVAKSGYYTLLVQDQERQIRLVHVYVYHP</sequence>
<comment type="caution">
    <text evidence="4">The sequence shown here is derived from an EMBL/GenBank/DDBJ whole genome shotgun (WGS) entry which is preliminary data.</text>
</comment>
<evidence type="ECO:0000256" key="2">
    <source>
        <dbReference type="SAM" id="SignalP"/>
    </source>
</evidence>
<dbReference type="RefSeq" id="WP_218099432.1">
    <property type="nucleotide sequence ID" value="NZ_CAJVCE010000008.1"/>
</dbReference>
<feature type="chain" id="PRO_5047122740" description="Pesticidal crystal protein Cry22Aa Ig-like domain-containing protein" evidence="2">
    <location>
        <begin position="27"/>
        <end position="1792"/>
    </location>
</feature>
<dbReference type="InterPro" id="IPR032179">
    <property type="entry name" value="Cry22Aa_Ig-like"/>
</dbReference>
<feature type="signal peptide" evidence="2">
    <location>
        <begin position="1"/>
        <end position="26"/>
    </location>
</feature>
<name>A0ABM8VI86_9BACL</name>
<feature type="compositionally biased region" description="Polar residues" evidence="1">
    <location>
        <begin position="400"/>
        <end position="419"/>
    </location>
</feature>
<accession>A0ABM8VI86</accession>
<evidence type="ECO:0000313" key="4">
    <source>
        <dbReference type="EMBL" id="CAG7643887.1"/>
    </source>
</evidence>
<dbReference type="EMBL" id="CAJVCE010000008">
    <property type="protein sequence ID" value="CAG7643887.1"/>
    <property type="molecule type" value="Genomic_DNA"/>
</dbReference>
<keyword evidence="5" id="KW-1185">Reference proteome</keyword>
<evidence type="ECO:0000259" key="3">
    <source>
        <dbReference type="Pfam" id="PF16403"/>
    </source>
</evidence>
<evidence type="ECO:0000256" key="1">
    <source>
        <dbReference type="SAM" id="MobiDB-lite"/>
    </source>
</evidence>
<evidence type="ECO:0000313" key="5">
    <source>
        <dbReference type="Proteomes" id="UP000730618"/>
    </source>
</evidence>
<proteinExistence type="predicted"/>
<keyword evidence="2" id="KW-0732">Signal</keyword>
<dbReference type="Pfam" id="PF16403">
    <property type="entry name" value="Bact_surface_Ig-like"/>
    <property type="match status" value="1"/>
</dbReference>
<feature type="domain" description="Pesticidal crystal protein Cry22Aa Ig-like" evidence="3">
    <location>
        <begin position="1647"/>
        <end position="1699"/>
    </location>
</feature>
<feature type="region of interest" description="Disordered" evidence="1">
    <location>
        <begin position="400"/>
        <end position="425"/>
    </location>
</feature>
<gene>
    <name evidence="4" type="ORF">PAECIP111802_03103</name>
</gene>
<protein>
    <recommendedName>
        <fullName evidence="3">Pesticidal crystal protein Cry22Aa Ig-like domain-containing protein</fullName>
    </recommendedName>
</protein>